<organism evidence="6 7">
    <name type="scientific">Tritrichomonas musculus</name>
    <dbReference type="NCBI Taxonomy" id="1915356"/>
    <lineage>
        <taxon>Eukaryota</taxon>
        <taxon>Metamonada</taxon>
        <taxon>Parabasalia</taxon>
        <taxon>Tritrichomonadida</taxon>
        <taxon>Tritrichomonadidae</taxon>
        <taxon>Tritrichomonas</taxon>
    </lineage>
</organism>
<comment type="caution">
    <text evidence="6">The sequence shown here is derived from an EMBL/GenBank/DDBJ whole genome shotgun (WGS) entry which is preliminary data.</text>
</comment>
<reference evidence="6 7" key="1">
    <citation type="submission" date="2024-04" db="EMBL/GenBank/DDBJ databases">
        <title>Tritrichomonas musculus Genome.</title>
        <authorList>
            <person name="Alves-Ferreira E."/>
            <person name="Grigg M."/>
            <person name="Lorenzi H."/>
            <person name="Galac M."/>
        </authorList>
    </citation>
    <scope>NUCLEOTIDE SEQUENCE [LARGE SCALE GENOMIC DNA]</scope>
    <source>
        <strain evidence="6 7">EAF2021</strain>
    </source>
</reference>
<evidence type="ECO:0000256" key="1">
    <source>
        <dbReference type="ARBA" id="ARBA00004141"/>
    </source>
</evidence>
<accession>A0ABR2HF00</accession>
<keyword evidence="3 5" id="KW-1133">Transmembrane helix</keyword>
<dbReference type="InterPro" id="IPR018499">
    <property type="entry name" value="Tetraspanin/Peripherin"/>
</dbReference>
<dbReference type="Proteomes" id="UP001470230">
    <property type="component" value="Unassembled WGS sequence"/>
</dbReference>
<evidence type="ECO:0000256" key="2">
    <source>
        <dbReference type="ARBA" id="ARBA00022692"/>
    </source>
</evidence>
<evidence type="ECO:0000256" key="5">
    <source>
        <dbReference type="SAM" id="Phobius"/>
    </source>
</evidence>
<evidence type="ECO:0000256" key="4">
    <source>
        <dbReference type="ARBA" id="ARBA00023136"/>
    </source>
</evidence>
<comment type="subcellular location">
    <subcellularLocation>
        <location evidence="1">Membrane</location>
        <topology evidence="1">Multi-pass membrane protein</topology>
    </subcellularLocation>
</comment>
<feature type="transmembrane region" description="Helical" evidence="5">
    <location>
        <begin position="12"/>
        <end position="36"/>
    </location>
</feature>
<feature type="transmembrane region" description="Helical" evidence="5">
    <location>
        <begin position="48"/>
        <end position="70"/>
    </location>
</feature>
<gene>
    <name evidence="6" type="ORF">M9Y10_020950</name>
</gene>
<name>A0ABR2HF00_9EUKA</name>
<dbReference type="EMBL" id="JAPFFF010000030">
    <property type="protein sequence ID" value="KAK8846005.1"/>
    <property type="molecule type" value="Genomic_DNA"/>
</dbReference>
<evidence type="ECO:0000313" key="6">
    <source>
        <dbReference type="EMBL" id="KAK8846005.1"/>
    </source>
</evidence>
<proteinExistence type="predicted"/>
<keyword evidence="2 5" id="KW-0812">Transmembrane</keyword>
<feature type="transmembrane region" description="Helical" evidence="5">
    <location>
        <begin position="77"/>
        <end position="100"/>
    </location>
</feature>
<feature type="transmembrane region" description="Helical" evidence="5">
    <location>
        <begin position="189"/>
        <end position="211"/>
    </location>
</feature>
<evidence type="ECO:0008006" key="8">
    <source>
        <dbReference type="Google" id="ProtNLM"/>
    </source>
</evidence>
<dbReference type="PROSITE" id="PS51257">
    <property type="entry name" value="PROKAR_LIPOPROTEIN"/>
    <property type="match status" value="1"/>
</dbReference>
<evidence type="ECO:0000256" key="3">
    <source>
        <dbReference type="ARBA" id="ARBA00022989"/>
    </source>
</evidence>
<dbReference type="Pfam" id="PF00335">
    <property type="entry name" value="Tetraspanin"/>
    <property type="match status" value="1"/>
</dbReference>
<sequence>MGCGKDSIPKIVVGILCGCLLVASIVGCAVVFKQYVDSPWKVLDNDSPAFVFLIVVMVMAIISAIFGLTISCCCRCIYCLYIFILIVCIIVEIVCLALSFSLKKKTLEKAEKNWYGDAFHTEARHKFEKENKCCGYNKLVFDQEACAASDAADLIGDLIGDGDKAEATFGKDSCEPIVKDKVKKSYSNLQVVSIVILIVEAAVMIASFVYICSSSSKAKVEGSELED</sequence>
<keyword evidence="7" id="KW-1185">Reference proteome</keyword>
<protein>
    <recommendedName>
        <fullName evidence="8">Tetraspanin family protein</fullName>
    </recommendedName>
</protein>
<keyword evidence="4 5" id="KW-0472">Membrane</keyword>
<evidence type="ECO:0000313" key="7">
    <source>
        <dbReference type="Proteomes" id="UP001470230"/>
    </source>
</evidence>